<evidence type="ECO:0000313" key="2">
    <source>
        <dbReference type="Proteomes" id="UP000219636"/>
    </source>
</evidence>
<organism evidence="1 2">
    <name type="scientific">Ureibacillus xyleni</name>
    <dbReference type="NCBI Taxonomy" id="614648"/>
    <lineage>
        <taxon>Bacteria</taxon>
        <taxon>Bacillati</taxon>
        <taxon>Bacillota</taxon>
        <taxon>Bacilli</taxon>
        <taxon>Bacillales</taxon>
        <taxon>Caryophanaceae</taxon>
        <taxon>Ureibacillus</taxon>
    </lineage>
</organism>
<gene>
    <name evidence="1" type="ORF">SAMN05880501_101716</name>
</gene>
<dbReference type="EMBL" id="OBMQ01000001">
    <property type="protein sequence ID" value="SOB93900.1"/>
    <property type="molecule type" value="Genomic_DNA"/>
</dbReference>
<dbReference type="AlphaFoldDB" id="A0A285RII9"/>
<evidence type="ECO:0000313" key="1">
    <source>
        <dbReference type="EMBL" id="SOB93900.1"/>
    </source>
</evidence>
<reference evidence="2" key="1">
    <citation type="submission" date="2017-08" db="EMBL/GenBank/DDBJ databases">
        <authorList>
            <person name="Varghese N."/>
            <person name="Submissions S."/>
        </authorList>
    </citation>
    <scope>NUCLEOTIDE SEQUENCE [LARGE SCALE GENOMIC DNA]</scope>
    <source>
        <strain evidence="2">JC22</strain>
    </source>
</reference>
<dbReference type="Proteomes" id="UP000219636">
    <property type="component" value="Unassembled WGS sequence"/>
</dbReference>
<name>A0A285RII9_9BACL</name>
<accession>A0A285RII9</accession>
<sequence length="39" mass="4707">MYKKALNRIPLEKLMDLKVDYAFKQLFGSQQNKEIMIIF</sequence>
<keyword evidence="2" id="KW-1185">Reference proteome</keyword>
<protein>
    <submittedName>
        <fullName evidence="1">Uncharacterized protein</fullName>
    </submittedName>
</protein>
<proteinExistence type="predicted"/>